<comment type="caution">
    <text evidence="1">The sequence shown here is derived from an EMBL/GenBank/DDBJ whole genome shotgun (WGS) entry which is preliminary data.</text>
</comment>
<reference evidence="1 2" key="1">
    <citation type="journal article" date="2014" name="ISME J.">
        <title>Candidatus Competibacter-lineage genomes retrieved from metagenomes reveal functional metabolic diversity.</title>
        <authorList>
            <person name="McIlroy S.J."/>
            <person name="Albertsen M."/>
            <person name="Andresen E.K."/>
            <person name="Saunders A.M."/>
            <person name="Kristiansen R."/>
            <person name="Stokholm-Bjerregaard M."/>
            <person name="Nielsen K.L."/>
            <person name="Nielsen P.H."/>
        </authorList>
    </citation>
    <scope>NUCLEOTIDE SEQUENCE [LARGE SCALE GENOMIC DNA]</scope>
    <source>
        <strain evidence="1 2">Run_B_J11</strain>
    </source>
</reference>
<dbReference type="AlphaFoldDB" id="A0A7U7GAU8"/>
<proteinExistence type="predicted"/>
<name>A0A7U7GAU8_9GAMM</name>
<organism evidence="1 2">
    <name type="scientific">Candidatus Contendobacter odensis Run_B_J11</name>
    <dbReference type="NCBI Taxonomy" id="1400861"/>
    <lineage>
        <taxon>Bacteria</taxon>
        <taxon>Pseudomonadati</taxon>
        <taxon>Pseudomonadota</taxon>
        <taxon>Gammaproteobacteria</taxon>
        <taxon>Candidatus Competibacteraceae</taxon>
        <taxon>Candidatus Contendibacter</taxon>
    </lineage>
</organism>
<protein>
    <submittedName>
        <fullName evidence="1">Uncharacterized protein</fullName>
    </submittedName>
</protein>
<dbReference type="EMBL" id="CBTK010000095">
    <property type="protein sequence ID" value="CDH44692.1"/>
    <property type="molecule type" value="Genomic_DNA"/>
</dbReference>
<keyword evidence="2" id="KW-1185">Reference proteome</keyword>
<accession>A0A7U7GAU8</accession>
<evidence type="ECO:0000313" key="1">
    <source>
        <dbReference type="EMBL" id="CDH44692.1"/>
    </source>
</evidence>
<sequence length="60" mass="7196">MTLARSLYRRGYPRQEILELFRFIDWVLALPEFLEDQWTGRASACSRQSRHRWKPGHCGC</sequence>
<evidence type="ECO:0000313" key="2">
    <source>
        <dbReference type="Proteomes" id="UP000019184"/>
    </source>
</evidence>
<gene>
    <name evidence="1" type="ORF">BN874_1840005</name>
</gene>
<dbReference type="Proteomes" id="UP000019184">
    <property type="component" value="Unassembled WGS sequence"/>
</dbReference>